<keyword evidence="2" id="KW-1185">Reference proteome</keyword>
<organism evidence="1 2">
    <name type="scientific">Microbacterium memoriense</name>
    <dbReference type="NCBI Taxonomy" id="2978350"/>
    <lineage>
        <taxon>Bacteria</taxon>
        <taxon>Bacillati</taxon>
        <taxon>Actinomycetota</taxon>
        <taxon>Actinomycetes</taxon>
        <taxon>Micrococcales</taxon>
        <taxon>Microbacteriaceae</taxon>
        <taxon>Microbacterium</taxon>
    </lineage>
</organism>
<dbReference type="Proteomes" id="UP001300496">
    <property type="component" value="Unassembled WGS sequence"/>
</dbReference>
<dbReference type="Pfam" id="PF13692">
    <property type="entry name" value="Glyco_trans_1_4"/>
    <property type="match status" value="1"/>
</dbReference>
<evidence type="ECO:0000313" key="1">
    <source>
        <dbReference type="EMBL" id="MCT9002630.1"/>
    </source>
</evidence>
<dbReference type="SUPFAM" id="SSF53756">
    <property type="entry name" value="UDP-Glycosyltransferase/glycogen phosphorylase"/>
    <property type="match status" value="1"/>
</dbReference>
<evidence type="ECO:0000313" key="2">
    <source>
        <dbReference type="Proteomes" id="UP001300496"/>
    </source>
</evidence>
<dbReference type="RefSeq" id="WP_261607169.1">
    <property type="nucleotide sequence ID" value="NZ_JAODOR010000011.1"/>
</dbReference>
<dbReference type="EMBL" id="JAODOR010000011">
    <property type="protein sequence ID" value="MCT9002630.1"/>
    <property type="molecule type" value="Genomic_DNA"/>
</dbReference>
<name>A0ABT2PDF5_9MICO</name>
<keyword evidence="1" id="KW-0808">Transferase</keyword>
<dbReference type="Gene3D" id="3.40.50.2000">
    <property type="entry name" value="Glycogen Phosphorylase B"/>
    <property type="match status" value="1"/>
</dbReference>
<sequence>MSRRSVATPLIWLAGVGWDETAGTDRRIVTALGRSRDVVWVDPPNRRTSWRRWLTQRAPEPHEGVDRIAVPATIGVTRWPFRLVSAWLRTAATRRAMSRVPQAVIVMANPLASLPRNARQARVLYVTDDWVAGAPLMGVSTRLVERTLRRNAQRADVVVVVSPALLDLVPARIGSRPRIELILPNGAPPVTEGPLAARQPIAGLVGQINERIDLGILEAIVAAGIPLRIVGPETMRDPSQRERLAALRAHPLVEWRGPVPVGEVPSHLREIAVGLTPYALSSFNRASSPLKTLEYLASGVPVVSSDLPAATWLGSADVAIAADAAAFVRAAQRFIEERADDVAERRRRDFARRHGWDMRAAELLAVLDRAGGAPR</sequence>
<proteinExistence type="predicted"/>
<reference evidence="1 2" key="1">
    <citation type="journal article" date="2024" name="Int. J. Syst. Evol. Microbiol.">
        <title>Microbacterium memoriense sp. nov., a member of the Actinomycetota from marine beach sediment of the north coast of Portugal.</title>
        <authorList>
            <person name="Santos J.D.N.D."/>
            <person name="Klimek D."/>
            <person name="Calusinska M."/>
            <person name="Lobo-da-Cunha A."/>
            <person name="Catita J."/>
            <person name="Goncalves H."/>
            <person name="Gonzalez I."/>
            <person name="Lage O.M."/>
        </authorList>
    </citation>
    <scope>NUCLEOTIDE SEQUENCE [LARGE SCALE GENOMIC DNA]</scope>
    <source>
        <strain evidence="1 2">PMIC_1C1B</strain>
    </source>
</reference>
<comment type="caution">
    <text evidence="1">The sequence shown here is derived from an EMBL/GenBank/DDBJ whole genome shotgun (WGS) entry which is preliminary data.</text>
</comment>
<accession>A0ABT2PDF5</accession>
<protein>
    <submittedName>
        <fullName evidence="1">Glycosyltransferase</fullName>
        <ecNumber evidence="1">2.4.-.-</ecNumber>
    </submittedName>
</protein>
<dbReference type="EC" id="2.4.-.-" evidence="1"/>
<gene>
    <name evidence="1" type="ORF">N4R40_09675</name>
</gene>
<keyword evidence="1" id="KW-0328">Glycosyltransferase</keyword>
<dbReference type="GO" id="GO:0016757">
    <property type="term" value="F:glycosyltransferase activity"/>
    <property type="evidence" value="ECO:0007669"/>
    <property type="project" value="UniProtKB-KW"/>
</dbReference>